<organism evidence="2 3">
    <name type="scientific">Helicobacter pylori Hp H-6</name>
    <dbReference type="NCBI Taxonomy" id="992061"/>
    <lineage>
        <taxon>Bacteria</taxon>
        <taxon>Pseudomonadati</taxon>
        <taxon>Campylobacterota</taxon>
        <taxon>Epsilonproteobacteria</taxon>
        <taxon>Campylobacterales</taxon>
        <taxon>Helicobacteraceae</taxon>
        <taxon>Helicobacter</taxon>
    </lineage>
</organism>
<evidence type="ECO:0000256" key="1">
    <source>
        <dbReference type="SAM" id="Phobius"/>
    </source>
</evidence>
<comment type="caution">
    <text evidence="2">The sequence shown here is derived from an EMBL/GenBank/DDBJ whole genome shotgun (WGS) entry which is preliminary data.</text>
</comment>
<keyword evidence="1" id="KW-0812">Transmembrane</keyword>
<dbReference type="PATRIC" id="fig|992061.3.peg.996"/>
<protein>
    <submittedName>
        <fullName evidence="2">Putative membrane protein</fullName>
    </submittedName>
</protein>
<keyword evidence="1" id="KW-0472">Membrane</keyword>
<gene>
    <name evidence="2" type="ORF">HPHPH6_0998</name>
</gene>
<keyword evidence="1" id="KW-1133">Transmembrane helix</keyword>
<name>J0N698_HELPX</name>
<reference evidence="2 3" key="1">
    <citation type="journal article" date="2013" name="Pathog. Dis.">
        <title>Genome sequences of 65 Helicobacter pylori strains isolated from asymptomatic individuals and patients with gastric cancer, peptic ulcer disease, or gastritis.</title>
        <authorList>
            <person name="Blanchard T.G."/>
            <person name="Czinn S.J."/>
            <person name="Correa P."/>
            <person name="Nakazawa T."/>
            <person name="Keelan M."/>
            <person name="Morningstar L."/>
            <person name="Santana-Cruz I."/>
            <person name="Maroo A."/>
            <person name="McCracken C."/>
            <person name="Shefchek K."/>
            <person name="Daugherty S."/>
            <person name="Song Y."/>
            <person name="Fraser C.M."/>
            <person name="Fricke W.F."/>
        </authorList>
    </citation>
    <scope>NUCLEOTIDE SEQUENCE [LARGE SCALE GENOMIC DNA]</scope>
    <source>
        <strain evidence="2 3">Hp H-6</strain>
    </source>
</reference>
<dbReference type="Proteomes" id="UP000004177">
    <property type="component" value="Unassembled WGS sequence"/>
</dbReference>
<evidence type="ECO:0000313" key="3">
    <source>
        <dbReference type="Proteomes" id="UP000004177"/>
    </source>
</evidence>
<proteinExistence type="predicted"/>
<evidence type="ECO:0000313" key="2">
    <source>
        <dbReference type="EMBL" id="EJB81937.1"/>
    </source>
</evidence>
<dbReference type="AlphaFoldDB" id="J0N698"/>
<feature type="transmembrane region" description="Helical" evidence="1">
    <location>
        <begin position="20"/>
        <end position="38"/>
    </location>
</feature>
<sequence>MRFFDWRFLFGVVSTPFKGFIIAKNIIFLSLAFALYLWGK</sequence>
<accession>J0N698</accession>
<dbReference type="EMBL" id="AKOZ01000004">
    <property type="protein sequence ID" value="EJB81937.1"/>
    <property type="molecule type" value="Genomic_DNA"/>
</dbReference>